<evidence type="ECO:0000313" key="2">
    <source>
        <dbReference type="Proteomes" id="UP000724584"/>
    </source>
</evidence>
<keyword evidence="2" id="KW-1185">Reference proteome</keyword>
<dbReference type="EMBL" id="JAGIZQ010000003">
    <property type="protein sequence ID" value="KAH6636674.1"/>
    <property type="molecule type" value="Genomic_DNA"/>
</dbReference>
<organism evidence="1 2">
    <name type="scientific">Chaetomium tenue</name>
    <dbReference type="NCBI Taxonomy" id="1854479"/>
    <lineage>
        <taxon>Eukaryota</taxon>
        <taxon>Fungi</taxon>
        <taxon>Dikarya</taxon>
        <taxon>Ascomycota</taxon>
        <taxon>Pezizomycotina</taxon>
        <taxon>Sordariomycetes</taxon>
        <taxon>Sordariomycetidae</taxon>
        <taxon>Sordariales</taxon>
        <taxon>Chaetomiaceae</taxon>
        <taxon>Chaetomium</taxon>
    </lineage>
</organism>
<dbReference type="Proteomes" id="UP000724584">
    <property type="component" value="Unassembled WGS sequence"/>
</dbReference>
<name>A0ACB7PEC7_9PEZI</name>
<protein>
    <submittedName>
        <fullName evidence="1">Uncharacterized protein</fullName>
    </submittedName>
</protein>
<gene>
    <name evidence="1" type="ORF">F5144DRAFT_546750</name>
</gene>
<evidence type="ECO:0000313" key="1">
    <source>
        <dbReference type="EMBL" id="KAH6636674.1"/>
    </source>
</evidence>
<comment type="caution">
    <text evidence="1">The sequence shown here is derived from an EMBL/GenBank/DDBJ whole genome shotgun (WGS) entry which is preliminary data.</text>
</comment>
<proteinExistence type="predicted"/>
<sequence length="104" mass="11725">MPHTSIPTHGGVPVLRPEIGRLGRKHATVGPPEMYAKRKRLRWRQKGTTGFSWSRRQKTSHPSSFVCGKDPIFKSVTLAPPAAPSGLGRLKLREMREIRDKDRS</sequence>
<reference evidence="1 2" key="1">
    <citation type="journal article" date="2021" name="Nat. Commun.">
        <title>Genetic determinants of endophytism in the Arabidopsis root mycobiome.</title>
        <authorList>
            <person name="Mesny F."/>
            <person name="Miyauchi S."/>
            <person name="Thiergart T."/>
            <person name="Pickel B."/>
            <person name="Atanasova L."/>
            <person name="Karlsson M."/>
            <person name="Huettel B."/>
            <person name="Barry K.W."/>
            <person name="Haridas S."/>
            <person name="Chen C."/>
            <person name="Bauer D."/>
            <person name="Andreopoulos W."/>
            <person name="Pangilinan J."/>
            <person name="LaButti K."/>
            <person name="Riley R."/>
            <person name="Lipzen A."/>
            <person name="Clum A."/>
            <person name="Drula E."/>
            <person name="Henrissat B."/>
            <person name="Kohler A."/>
            <person name="Grigoriev I.V."/>
            <person name="Martin F.M."/>
            <person name="Hacquard S."/>
        </authorList>
    </citation>
    <scope>NUCLEOTIDE SEQUENCE [LARGE SCALE GENOMIC DNA]</scope>
    <source>
        <strain evidence="1 2">MPI-SDFR-AT-0079</strain>
    </source>
</reference>
<accession>A0ACB7PEC7</accession>